<keyword evidence="1" id="KW-0540">Nuclease</keyword>
<feature type="domain" description="5'-3' exonuclease" evidence="3">
    <location>
        <begin position="105"/>
        <end position="468"/>
    </location>
</feature>
<dbReference type="Pfam" id="PF02739">
    <property type="entry name" value="5_3_exonuc_N"/>
    <property type="match status" value="1"/>
</dbReference>
<dbReference type="Proteomes" id="UP000886885">
    <property type="component" value="Chromosome 13A"/>
</dbReference>
<sequence>MAYYYKSLNLHHMWKGRFHRVGGNFAAANQIVGFNNLSNFKRKVFLSRPSPAVLSNKGYCSLSQVVSAIPQSNVLTSSKSENEVVPQDLVKREENAVEANNPSNGRVMLIDGTSVIYRAYFKLLAKVHHGHLTHADGNGDWVLTIFSALSFIIDVLGFMPSHAVVVFDHDGVPYGKSSVSPNKTVMEKGLNFRHTLYSLYKSNRPPTPDTVFQGLPYLKAAIKAMSVKVIEVPGVEADDVIGTLAVNSVKDGFKVRVVSPDKDFFQILSPSLRLLRIAPRGLEMVSFGMEDFAEKYGGLKPSQFVDVMALMGDKSDNIPGQLKLVSSLCLVSGMSNGNELKMFKPFSEMKQSARRVEGIGVVHAVELISRFGIVFEFVGKCHRVNMLLNYYVMTFVMEYLFFLPKVIASCFCTLENLLKCVDQVEGESIKKALRQNANQAVLSKELAKLRCELPEYMVPFATTDLIFKKPEDNGEKFTNLLTAVSSYAEGFSADMIIRRASKLWEKLEAR</sequence>
<dbReference type="EMBL" id="JAAWWB010000025">
    <property type="protein sequence ID" value="KAG6752358.1"/>
    <property type="molecule type" value="Genomic_DNA"/>
</dbReference>
<proteinExistence type="predicted"/>
<dbReference type="PANTHER" id="PTHR42646:SF2">
    <property type="entry name" value="5'-3' EXONUCLEASE FAMILY PROTEIN"/>
    <property type="match status" value="1"/>
</dbReference>
<evidence type="ECO:0000256" key="1">
    <source>
        <dbReference type="ARBA" id="ARBA00022722"/>
    </source>
</evidence>
<name>A0A8X7YPR8_POPTO</name>
<organism evidence="4 5">
    <name type="scientific">Populus tomentosa</name>
    <name type="common">Chinese white poplar</name>
    <dbReference type="NCBI Taxonomy" id="118781"/>
    <lineage>
        <taxon>Eukaryota</taxon>
        <taxon>Viridiplantae</taxon>
        <taxon>Streptophyta</taxon>
        <taxon>Embryophyta</taxon>
        <taxon>Tracheophyta</taxon>
        <taxon>Spermatophyta</taxon>
        <taxon>Magnoliopsida</taxon>
        <taxon>eudicotyledons</taxon>
        <taxon>Gunneridae</taxon>
        <taxon>Pentapetalae</taxon>
        <taxon>rosids</taxon>
        <taxon>fabids</taxon>
        <taxon>Malpighiales</taxon>
        <taxon>Salicaceae</taxon>
        <taxon>Saliceae</taxon>
        <taxon>Populus</taxon>
    </lineage>
</organism>
<dbReference type="InterPro" id="IPR020046">
    <property type="entry name" value="5-3_exonucl_a-hlix_arch_N"/>
</dbReference>
<dbReference type="PANTHER" id="PTHR42646">
    <property type="entry name" value="FLAP ENDONUCLEASE XNI"/>
    <property type="match status" value="1"/>
</dbReference>
<dbReference type="InterPro" id="IPR020045">
    <property type="entry name" value="DNA_polI_H3TH"/>
</dbReference>
<dbReference type="OrthoDB" id="275278at2759"/>
<dbReference type="FunFam" id="3.40.50.1010:FF:000028">
    <property type="entry name" value="5'-3' exonuclease family protein"/>
    <property type="match status" value="1"/>
</dbReference>
<dbReference type="InterPro" id="IPR002421">
    <property type="entry name" value="5-3_exonuclease"/>
</dbReference>
<dbReference type="AlphaFoldDB" id="A0A8X7YPR8"/>
<dbReference type="CDD" id="cd09859">
    <property type="entry name" value="PIN_53EXO"/>
    <property type="match status" value="1"/>
</dbReference>
<dbReference type="InterPro" id="IPR038969">
    <property type="entry name" value="FEN"/>
</dbReference>
<evidence type="ECO:0000313" key="5">
    <source>
        <dbReference type="Proteomes" id="UP000886885"/>
    </source>
</evidence>
<keyword evidence="5" id="KW-1185">Reference proteome</keyword>
<evidence type="ECO:0000259" key="3">
    <source>
        <dbReference type="SMART" id="SM00475"/>
    </source>
</evidence>
<dbReference type="SMART" id="SM00475">
    <property type="entry name" value="53EXOc"/>
    <property type="match status" value="1"/>
</dbReference>
<dbReference type="CDD" id="cd09898">
    <property type="entry name" value="H3TH_53EXO"/>
    <property type="match status" value="1"/>
</dbReference>
<dbReference type="GO" id="GO:0008409">
    <property type="term" value="F:5'-3' exonuclease activity"/>
    <property type="evidence" value="ECO:0007669"/>
    <property type="project" value="InterPro"/>
</dbReference>
<evidence type="ECO:0000256" key="2">
    <source>
        <dbReference type="ARBA" id="ARBA00022801"/>
    </source>
</evidence>
<dbReference type="GO" id="GO:0017108">
    <property type="term" value="F:5'-flap endonuclease activity"/>
    <property type="evidence" value="ECO:0007669"/>
    <property type="project" value="InterPro"/>
</dbReference>
<dbReference type="GO" id="GO:0033567">
    <property type="term" value="P:DNA replication, Okazaki fragment processing"/>
    <property type="evidence" value="ECO:0007669"/>
    <property type="project" value="InterPro"/>
</dbReference>
<keyword evidence="2" id="KW-0378">Hydrolase</keyword>
<protein>
    <recommendedName>
        <fullName evidence="3">5'-3' exonuclease domain-containing protein</fullName>
    </recommendedName>
</protein>
<reference evidence="4" key="1">
    <citation type="journal article" date="2020" name="bioRxiv">
        <title>Hybrid origin of Populus tomentosa Carr. identified through genome sequencing and phylogenomic analysis.</title>
        <authorList>
            <person name="An X."/>
            <person name="Gao K."/>
            <person name="Chen Z."/>
            <person name="Li J."/>
            <person name="Yang X."/>
            <person name="Yang X."/>
            <person name="Zhou J."/>
            <person name="Guo T."/>
            <person name="Zhao T."/>
            <person name="Huang S."/>
            <person name="Miao D."/>
            <person name="Khan W.U."/>
            <person name="Rao P."/>
            <person name="Ye M."/>
            <person name="Lei B."/>
            <person name="Liao W."/>
            <person name="Wang J."/>
            <person name="Ji L."/>
            <person name="Li Y."/>
            <person name="Guo B."/>
            <person name="Mustafa N.S."/>
            <person name="Li S."/>
            <person name="Yun Q."/>
            <person name="Keller S.R."/>
            <person name="Mao J."/>
            <person name="Zhang R."/>
            <person name="Strauss S.H."/>
        </authorList>
    </citation>
    <scope>NUCLEOTIDE SEQUENCE</scope>
    <source>
        <strain evidence="4">GM15</strain>
        <tissue evidence="4">Leaf</tissue>
    </source>
</reference>
<accession>A0A8X7YPR8</accession>
<gene>
    <name evidence="4" type="ORF">POTOM_044582</name>
</gene>
<comment type="caution">
    <text evidence="4">The sequence shown here is derived from an EMBL/GenBank/DDBJ whole genome shotgun (WGS) entry which is preliminary data.</text>
</comment>
<evidence type="ECO:0000313" key="4">
    <source>
        <dbReference type="EMBL" id="KAG6752358.1"/>
    </source>
</evidence>
<dbReference type="GO" id="GO:0003677">
    <property type="term" value="F:DNA binding"/>
    <property type="evidence" value="ECO:0007669"/>
    <property type="project" value="InterPro"/>
</dbReference>